<sequence>MNKQNTPVSLYKEVSYKGEKPSVTVLLETSSTKEIRICLAEGVIMTDHKSPFPIVIHIQEGSIILNVAGVIHNMEKGDLIGLEGAIMHNLTANKNSIIRLSIHKQDHVQRVQNVININ</sequence>
<dbReference type="SUPFAM" id="SSF51182">
    <property type="entry name" value="RmlC-like cupins"/>
    <property type="match status" value="1"/>
</dbReference>
<comment type="caution">
    <text evidence="1">The sequence shown here is derived from an EMBL/GenBank/DDBJ whole genome shotgun (WGS) entry which is preliminary data.</text>
</comment>
<keyword evidence="2" id="KW-1185">Reference proteome</keyword>
<dbReference type="InterPro" id="IPR014710">
    <property type="entry name" value="RmlC-like_jellyroll"/>
</dbReference>
<name>A0ABV0BUV4_9SPHI</name>
<evidence type="ECO:0000313" key="2">
    <source>
        <dbReference type="Proteomes" id="UP001409291"/>
    </source>
</evidence>
<evidence type="ECO:0000313" key="1">
    <source>
        <dbReference type="EMBL" id="MEN5378340.1"/>
    </source>
</evidence>
<dbReference type="Gene3D" id="2.60.120.10">
    <property type="entry name" value="Jelly Rolls"/>
    <property type="match status" value="1"/>
</dbReference>
<dbReference type="Proteomes" id="UP001409291">
    <property type="component" value="Unassembled WGS sequence"/>
</dbReference>
<dbReference type="RefSeq" id="WP_037524391.1">
    <property type="nucleotide sequence ID" value="NZ_JAOQNK010000001.1"/>
</dbReference>
<protein>
    <submittedName>
        <fullName evidence="1">Cupin</fullName>
    </submittedName>
</protein>
<dbReference type="InterPro" id="IPR011051">
    <property type="entry name" value="RmlC_Cupin_sf"/>
</dbReference>
<dbReference type="EMBL" id="JBDJNQ010000006">
    <property type="protein sequence ID" value="MEN5378340.1"/>
    <property type="molecule type" value="Genomic_DNA"/>
</dbReference>
<accession>A0ABV0BUV4</accession>
<organism evidence="1 2">
    <name type="scientific">Sphingobacterium kitahiroshimense</name>
    <dbReference type="NCBI Taxonomy" id="470446"/>
    <lineage>
        <taxon>Bacteria</taxon>
        <taxon>Pseudomonadati</taxon>
        <taxon>Bacteroidota</taxon>
        <taxon>Sphingobacteriia</taxon>
        <taxon>Sphingobacteriales</taxon>
        <taxon>Sphingobacteriaceae</taxon>
        <taxon>Sphingobacterium</taxon>
    </lineage>
</organism>
<gene>
    <name evidence="1" type="ORF">ABE541_13830</name>
</gene>
<reference evidence="1 2" key="1">
    <citation type="submission" date="2024-04" db="EMBL/GenBank/DDBJ databases">
        <title>WGS of bacteria from Torrens River.</title>
        <authorList>
            <person name="Wyrsch E.R."/>
            <person name="Drigo B."/>
        </authorList>
    </citation>
    <scope>NUCLEOTIDE SEQUENCE [LARGE SCALE GENOMIC DNA]</scope>
    <source>
        <strain evidence="1 2">TWI391</strain>
    </source>
</reference>
<proteinExistence type="predicted"/>